<sequence>MQRVAAFPAGPSVQLVPTPARALLLSIAGYIYLLFTVTCSCLYLYTLEPIIRNDHWWPGFNTPGTQTFISDVFNAKLIAGEAGDFTLLGITREKDYSAVPTFIDMRRAAGRRLLLAPIPPATAIQVLRRNVFSTNIRTMTPYCWVDFQRRWELAHTAKRQERCLARDSQNAAVYLEALLRNSLNWTSSQFYQPLRTIIFNDVNATAAGQAWLSQLLSFEMVSVDNEIAVWHQYNLTAWTSQVQNLFQEGFDDAIDLVNALGVRQQITITSIPDALRGLSAWSTSWAYAGFWNDLFSCQDFNCSLVRGSLYHPEQLGLDWHKDIFNSGFESPSSRLVRTQIGSFETIDIRFVVPPPSLIQLYSAFDNSYKALAEQSPVTVDAVPMTWQNRDFLFYGGNPLCPFGFPQNFVQQSFGYYDDCGSQDPHTIDLTRRSVAFAITALNLKAEDIPDTCKACITTSITCSHVLKEVMYSITEFSQKDLINKATKDVRDLHLAMIQMATDISGNSDMILRQEMIADGDFWSFFGWVAVWEWVDGQREVFIFEGDSSSETIISRPHSNLPLPANRLELPQVACRYIRILVVYVSFILSVMSLALLAFGALSCFDIDGLNLFSFNRVVGSVWLGRPLLFVRGMTAVLVLSTSSVDFTQVDGTFSIISKKRSMLEICLFAGEATWITFVLNDVALPFTTYLSSLCAPLSSVMAFIISGAIELLQPFHMTASISRSCSYKTLTSGVVCTRGMISIGSLFRVCVLVAVQLCCVVVA</sequence>
<dbReference type="VEuPathDB" id="FungiDB:AeMF1_013447"/>
<reference evidence="2 3" key="1">
    <citation type="submission" date="2019-07" db="EMBL/GenBank/DDBJ databases">
        <title>Genomics analysis of Aphanomyces spp. identifies a new class of oomycete effector associated with host adaptation.</title>
        <authorList>
            <person name="Gaulin E."/>
        </authorList>
    </citation>
    <scope>NUCLEOTIDE SEQUENCE [LARGE SCALE GENOMIC DNA]</scope>
    <source>
        <strain evidence="2 3">ATCC 201684</strain>
    </source>
</reference>
<feature type="transmembrane region" description="Helical" evidence="1">
    <location>
        <begin position="20"/>
        <end position="45"/>
    </location>
</feature>
<feature type="transmembrane region" description="Helical" evidence="1">
    <location>
        <begin position="621"/>
        <end position="640"/>
    </location>
</feature>
<evidence type="ECO:0000313" key="3">
    <source>
        <dbReference type="Proteomes" id="UP000481153"/>
    </source>
</evidence>
<accession>A0A6G0W5N9</accession>
<protein>
    <submittedName>
        <fullName evidence="2">Uncharacterized protein</fullName>
    </submittedName>
</protein>
<feature type="transmembrane region" description="Helical" evidence="1">
    <location>
        <begin position="661"/>
        <end position="680"/>
    </location>
</feature>
<keyword evidence="1" id="KW-0812">Transmembrane</keyword>
<keyword evidence="1" id="KW-1133">Transmembrane helix</keyword>
<keyword evidence="3" id="KW-1185">Reference proteome</keyword>
<dbReference type="AlphaFoldDB" id="A0A6G0W5N9"/>
<evidence type="ECO:0000313" key="2">
    <source>
        <dbReference type="EMBL" id="KAF0722510.1"/>
    </source>
</evidence>
<dbReference type="Proteomes" id="UP000481153">
    <property type="component" value="Unassembled WGS sequence"/>
</dbReference>
<gene>
    <name evidence="2" type="ORF">Ae201684_018350</name>
</gene>
<dbReference type="EMBL" id="VJMJ01000331">
    <property type="protein sequence ID" value="KAF0722510.1"/>
    <property type="molecule type" value="Genomic_DNA"/>
</dbReference>
<evidence type="ECO:0000256" key="1">
    <source>
        <dbReference type="SAM" id="Phobius"/>
    </source>
</evidence>
<comment type="caution">
    <text evidence="2">The sequence shown here is derived from an EMBL/GenBank/DDBJ whole genome shotgun (WGS) entry which is preliminary data.</text>
</comment>
<keyword evidence="1" id="KW-0472">Membrane</keyword>
<name>A0A6G0W5N9_9STRA</name>
<organism evidence="2 3">
    <name type="scientific">Aphanomyces euteiches</name>
    <dbReference type="NCBI Taxonomy" id="100861"/>
    <lineage>
        <taxon>Eukaryota</taxon>
        <taxon>Sar</taxon>
        <taxon>Stramenopiles</taxon>
        <taxon>Oomycota</taxon>
        <taxon>Saprolegniomycetes</taxon>
        <taxon>Saprolegniales</taxon>
        <taxon>Verrucalvaceae</taxon>
        <taxon>Aphanomyces</taxon>
    </lineage>
</organism>
<proteinExistence type="predicted"/>
<feature type="transmembrane region" description="Helical" evidence="1">
    <location>
        <begin position="576"/>
        <end position="601"/>
    </location>
</feature>